<evidence type="ECO:0000313" key="2">
    <source>
        <dbReference type="Proteomes" id="UP000298358"/>
    </source>
</evidence>
<dbReference type="PANTHER" id="PTHR13812">
    <property type="entry name" value="KETIMINE REDUCTASE MU-CRYSTALLIN"/>
    <property type="match status" value="1"/>
</dbReference>
<dbReference type="PANTHER" id="PTHR13812:SF19">
    <property type="entry name" value="KETIMINE REDUCTASE MU-CRYSTALLIN"/>
    <property type="match status" value="1"/>
</dbReference>
<evidence type="ECO:0000313" key="1">
    <source>
        <dbReference type="EMBL" id="TFU32119.1"/>
    </source>
</evidence>
<gene>
    <name evidence="1" type="ORF">E4U02_12190</name>
</gene>
<dbReference type="Gene3D" id="3.40.50.720">
    <property type="entry name" value="NAD(P)-binding Rossmann-like Domain"/>
    <property type="match status" value="1"/>
</dbReference>
<dbReference type="AlphaFoldDB" id="A0A4Y9FSB1"/>
<dbReference type="Proteomes" id="UP000298358">
    <property type="component" value="Unassembled WGS sequence"/>
</dbReference>
<dbReference type="GO" id="GO:0005737">
    <property type="term" value="C:cytoplasm"/>
    <property type="evidence" value="ECO:0007669"/>
    <property type="project" value="TreeGrafter"/>
</dbReference>
<accession>A0A4Y9FSB1</accession>
<dbReference type="PIRSF" id="PIRSF001439">
    <property type="entry name" value="CryM"/>
    <property type="match status" value="1"/>
</dbReference>
<protein>
    <submittedName>
        <fullName evidence="1">Ornithine cyclodeaminase family protein</fullName>
    </submittedName>
</protein>
<dbReference type="InterPro" id="IPR036291">
    <property type="entry name" value="NAD(P)-bd_dom_sf"/>
</dbReference>
<sequence length="319" mass="33483">MIPQLSAQDIAALLPPEHAVAAIAEALRDGVDPAIDARRSALDLTRGQLLIMPSEVRSVIGVKLVTVGGQSLPPEVPRIQGTFVLFDARTLRPVSIMDGAALTAVRTAAVSLAAILPRLQTESGPLRVLAFGSGAQAAAHVHALTAALRRRRAITDIAYAVRTDRPAPATPGAAPRTVLIGTPEYESALGAADVVFCTTTSAAPLFGSAMVGDRAVIVAVGSHLPDERELDGALLGRSQVVVEDIGTALAEAGDVVMAVEEGHLAPDRLISMADAVRGVVRLDPSRPVVFKSTGMSWEDVVIGERIHRRWSARERQPAL</sequence>
<keyword evidence="2" id="KW-1185">Reference proteome</keyword>
<reference evidence="1 2" key="1">
    <citation type="submission" date="2019-03" db="EMBL/GenBank/DDBJ databases">
        <title>Diversity of the mouse oral microbiome.</title>
        <authorList>
            <person name="Joseph S."/>
            <person name="Aduse-Opoku J."/>
            <person name="Curtis M."/>
            <person name="Wade W."/>
            <person name="Hashim A."/>
        </authorList>
    </citation>
    <scope>NUCLEOTIDE SEQUENCE [LARGE SCALE GENOMIC DNA]</scope>
    <source>
        <strain evidence="1 2">P1012</strain>
    </source>
</reference>
<comment type="caution">
    <text evidence="1">The sequence shown here is derived from an EMBL/GenBank/DDBJ whole genome shotgun (WGS) entry which is preliminary data.</text>
</comment>
<dbReference type="InterPro" id="IPR003462">
    <property type="entry name" value="ODC_Mu_crystall"/>
</dbReference>
<dbReference type="SUPFAM" id="SSF51735">
    <property type="entry name" value="NAD(P)-binding Rossmann-fold domains"/>
    <property type="match status" value="1"/>
</dbReference>
<dbReference type="InterPro" id="IPR023401">
    <property type="entry name" value="ODC_N"/>
</dbReference>
<dbReference type="OrthoDB" id="4311033at2"/>
<name>A0A4Y9FSB1_9MICO</name>
<organism evidence="1 2">
    <name type="scientific">Microbacterium paludicola</name>
    <dbReference type="NCBI Taxonomy" id="300019"/>
    <lineage>
        <taxon>Bacteria</taxon>
        <taxon>Bacillati</taxon>
        <taxon>Actinomycetota</taxon>
        <taxon>Actinomycetes</taxon>
        <taxon>Micrococcales</taxon>
        <taxon>Microbacteriaceae</taxon>
        <taxon>Microbacterium</taxon>
    </lineage>
</organism>
<dbReference type="Gene3D" id="3.30.1780.10">
    <property type="entry name" value="ornithine cyclodeaminase, domain 1"/>
    <property type="match status" value="1"/>
</dbReference>
<dbReference type="EMBL" id="SPQB01000035">
    <property type="protein sequence ID" value="TFU32119.1"/>
    <property type="molecule type" value="Genomic_DNA"/>
</dbReference>
<dbReference type="Pfam" id="PF02423">
    <property type="entry name" value="OCD_Mu_crystall"/>
    <property type="match status" value="1"/>
</dbReference>
<proteinExistence type="predicted"/>